<organism evidence="2 3">
    <name type="scientific">Aneurinibacillus migulanus</name>
    <name type="common">Bacillus migulanus</name>
    <dbReference type="NCBI Taxonomy" id="47500"/>
    <lineage>
        <taxon>Bacteria</taxon>
        <taxon>Bacillati</taxon>
        <taxon>Bacillota</taxon>
        <taxon>Bacilli</taxon>
        <taxon>Bacillales</taxon>
        <taxon>Paenibacillaceae</taxon>
        <taxon>Aneurinibacillus group</taxon>
        <taxon>Aneurinibacillus</taxon>
    </lineage>
</organism>
<protein>
    <submittedName>
        <fullName evidence="2">Uncharacterized protein</fullName>
    </submittedName>
</protein>
<name>A0A1G8QQ24_ANEMI</name>
<evidence type="ECO:0000256" key="1">
    <source>
        <dbReference type="SAM" id="MobiDB-lite"/>
    </source>
</evidence>
<dbReference type="OrthoDB" id="2651466at2"/>
<proteinExistence type="predicted"/>
<reference evidence="2 3" key="1">
    <citation type="submission" date="2016-10" db="EMBL/GenBank/DDBJ databases">
        <authorList>
            <person name="de Groot N.N."/>
        </authorList>
    </citation>
    <scope>NUCLEOTIDE SEQUENCE [LARGE SCALE GENOMIC DNA]</scope>
    <source>
        <strain evidence="2 3">DSM 2895</strain>
    </source>
</reference>
<dbReference type="EMBL" id="FNED01000011">
    <property type="protein sequence ID" value="SDJ06864.1"/>
    <property type="molecule type" value="Genomic_DNA"/>
</dbReference>
<dbReference type="RefSeq" id="WP_052812135.1">
    <property type="nucleotide sequence ID" value="NZ_BJOA01000040.1"/>
</dbReference>
<sequence length="111" mass="12239">MARKKLSANTTRSNSKAKATANSESAFHIGKLLSSNNLELVTALLLLSEKLKVDSIELDRRGGVLVTLAGEFQSNTDEENERVSHLASFLKKNGDMTIDEIFAVFKKRLSE</sequence>
<evidence type="ECO:0000313" key="2">
    <source>
        <dbReference type="EMBL" id="SDJ06864.1"/>
    </source>
</evidence>
<dbReference type="Proteomes" id="UP000182836">
    <property type="component" value="Unassembled WGS sequence"/>
</dbReference>
<accession>A0A1G8QQ24</accession>
<feature type="region of interest" description="Disordered" evidence="1">
    <location>
        <begin position="1"/>
        <end position="22"/>
    </location>
</feature>
<gene>
    <name evidence="2" type="ORF">SAMN04487909_11189</name>
</gene>
<feature type="compositionally biased region" description="Polar residues" evidence="1">
    <location>
        <begin position="7"/>
        <end position="22"/>
    </location>
</feature>
<dbReference type="GeneID" id="42305243"/>
<evidence type="ECO:0000313" key="3">
    <source>
        <dbReference type="Proteomes" id="UP000182836"/>
    </source>
</evidence>
<dbReference type="AlphaFoldDB" id="A0A1G8QQ24"/>